<evidence type="ECO:0000313" key="3">
    <source>
        <dbReference type="Proteomes" id="UP000275975"/>
    </source>
</evidence>
<accession>A0A2K0BZU1</accession>
<name>A0A2K0BZU1_KLEPN</name>
<dbReference type="AlphaFoldDB" id="A0A2K0BZU1"/>
<evidence type="ECO:0000313" key="4">
    <source>
        <dbReference type="Proteomes" id="UP000283322"/>
    </source>
</evidence>
<comment type="caution">
    <text evidence="1">The sequence shown here is derived from an EMBL/GenBank/DDBJ whole genome shotgun (WGS) entry which is preliminary data.</text>
</comment>
<reference evidence="1 4" key="2">
    <citation type="submission" date="2018-10" db="EMBL/GenBank/DDBJ databases">
        <authorList>
            <person name="Vanduin D."/>
            <person name="Fouts D."/>
            <person name="Wright M."/>
            <person name="Sutton G."/>
            <person name="Nguyen K."/>
            <person name="Kreiswirth B."/>
            <person name="Chen L."/>
            <person name="Rojas L."/>
            <person name="Hujer A."/>
            <person name="Hujer K."/>
            <person name="Bonomo R."/>
            <person name="Adams M."/>
        </authorList>
    </citation>
    <scope>NUCLEOTIDE SEQUENCE [LARGE SCALE GENOMIC DNA]</scope>
    <source>
        <strain evidence="1 4">CRK0165</strain>
    </source>
</reference>
<gene>
    <name evidence="1" type="ORF">BL124_00002150</name>
    <name evidence="2" type="ORF">EAO17_05140</name>
</gene>
<reference evidence="2 3" key="3">
    <citation type="journal article" date="2019" name="Antimicrob. Agents Chemother.">
        <title>Applying Rapid Whole Genome Sequencing to Predict Phenotypic Antimicrobial Susceptibility Testing Results Among Carbapenem-Resistant Klebsiella pneumoniae Clinical Isolates.</title>
        <authorList>
            <person name="Tamma P.D."/>
            <person name="Fan Y."/>
            <person name="Bergman Y."/>
            <person name="Pertea G."/>
            <person name="Kazmi A."/>
            <person name="Lewis S."/>
            <person name="Carroll K.C."/>
            <person name="Schatz M.C."/>
            <person name="Timp W."/>
            <person name="Simner P.J."/>
        </authorList>
    </citation>
    <scope>NUCLEOTIDE SEQUENCE [LARGE SCALE GENOMIC DNA]</scope>
    <source>
        <strain evidence="2 3">KLPN_104</strain>
    </source>
</reference>
<reference evidence="2" key="1">
    <citation type="submission" date="2018-10" db="EMBL/GenBank/DDBJ databases">
        <authorList>
            <person name="Fan Y."/>
            <person name="Timp W."/>
            <person name="Bergman Y."/>
            <person name="Tamma P."/>
            <person name="Simner P."/>
        </authorList>
    </citation>
    <scope>NUCLEOTIDE SEQUENCE</scope>
    <source>
        <strain evidence="2">KLPN_104</strain>
    </source>
</reference>
<dbReference type="Proteomes" id="UP000283322">
    <property type="component" value="Unassembled WGS sequence"/>
</dbReference>
<evidence type="ECO:0000313" key="1">
    <source>
        <dbReference type="EMBL" id="ROH04105.1"/>
    </source>
</evidence>
<organism evidence="1 4">
    <name type="scientific">Klebsiella pneumoniae</name>
    <dbReference type="NCBI Taxonomy" id="573"/>
    <lineage>
        <taxon>Bacteria</taxon>
        <taxon>Pseudomonadati</taxon>
        <taxon>Pseudomonadota</taxon>
        <taxon>Gammaproteobacteria</taxon>
        <taxon>Enterobacterales</taxon>
        <taxon>Enterobacteriaceae</taxon>
        <taxon>Klebsiella/Raoultella group</taxon>
        <taxon>Klebsiella</taxon>
        <taxon>Klebsiella pneumoniae complex</taxon>
    </lineage>
</organism>
<dbReference type="Proteomes" id="UP000275975">
    <property type="component" value="Unassembled WGS sequence"/>
</dbReference>
<evidence type="ECO:0000313" key="2">
    <source>
        <dbReference type="EMBL" id="RRF05630.1"/>
    </source>
</evidence>
<dbReference type="EMBL" id="MPYG04000022">
    <property type="protein sequence ID" value="ROH04105.1"/>
    <property type="molecule type" value="Genomic_DNA"/>
</dbReference>
<dbReference type="EMBL" id="RDAM01000001">
    <property type="protein sequence ID" value="RRF05630.1"/>
    <property type="molecule type" value="Genomic_DNA"/>
</dbReference>
<proteinExistence type="predicted"/>
<sequence length="65" mass="7279">MYFKYICFISRHFLSPGPNNGAVDITLVSYCSVINAEIQNYIKINKLIIKGNCTIALTTRMPAHG</sequence>
<protein>
    <submittedName>
        <fullName evidence="1">Uncharacterized protein</fullName>
    </submittedName>
</protein>